<keyword evidence="8 14" id="KW-0808">Transferase</keyword>
<evidence type="ECO:0000256" key="9">
    <source>
        <dbReference type="ARBA" id="ARBA00023136"/>
    </source>
</evidence>
<evidence type="ECO:0000256" key="4">
    <source>
        <dbReference type="ARBA" id="ARBA00007937"/>
    </source>
</evidence>
<evidence type="ECO:0000256" key="7">
    <source>
        <dbReference type="ARBA" id="ARBA00022475"/>
    </source>
</evidence>
<keyword evidence="14" id="KW-0443">Lipid metabolism</keyword>
<proteinExistence type="inferred from homology"/>
<dbReference type="InterPro" id="IPR041728">
    <property type="entry name" value="GPAT/DHAPAT_LPLAT"/>
</dbReference>
<keyword evidence="9 14" id="KW-0472">Membrane</keyword>
<evidence type="ECO:0000256" key="3">
    <source>
        <dbReference type="ARBA" id="ARBA00005189"/>
    </source>
</evidence>
<dbReference type="CDD" id="cd07993">
    <property type="entry name" value="LPLAT_DHAPAT-like"/>
    <property type="match status" value="1"/>
</dbReference>
<dbReference type="SMART" id="SM00563">
    <property type="entry name" value="PlsC"/>
    <property type="match status" value="1"/>
</dbReference>
<reference evidence="16 17" key="1">
    <citation type="submission" date="2019-03" db="EMBL/GenBank/DDBJ databases">
        <title>Genomic Encyclopedia of Type Strains, Phase IV (KMG-IV): sequencing the most valuable type-strain genomes for metagenomic binning, comparative biology and taxonomic classification.</title>
        <authorList>
            <person name="Goeker M."/>
        </authorList>
    </citation>
    <scope>NUCLEOTIDE SEQUENCE [LARGE SCALE GENOMIC DNA]</scope>
    <source>
        <strain evidence="16 17">DSM 19580</strain>
    </source>
</reference>
<evidence type="ECO:0000256" key="2">
    <source>
        <dbReference type="ARBA" id="ARBA00004765"/>
    </source>
</evidence>
<evidence type="ECO:0000256" key="10">
    <source>
        <dbReference type="ARBA" id="ARBA00023209"/>
    </source>
</evidence>
<keyword evidence="17" id="KW-1185">Reference proteome</keyword>
<dbReference type="NCBIfam" id="NF003441">
    <property type="entry name" value="PRK04974.1"/>
    <property type="match status" value="1"/>
</dbReference>
<dbReference type="GO" id="GO:0006631">
    <property type="term" value="P:fatty acid metabolic process"/>
    <property type="evidence" value="ECO:0007669"/>
    <property type="project" value="TreeGrafter"/>
</dbReference>
<gene>
    <name evidence="14" type="primary">plsB</name>
    <name evidence="16" type="ORF">EDC52_11254</name>
</gene>
<dbReference type="InterPro" id="IPR028354">
    <property type="entry name" value="GPAT_PlsB"/>
</dbReference>
<dbReference type="Pfam" id="PF19277">
    <property type="entry name" value="GPAT_C"/>
    <property type="match status" value="1"/>
</dbReference>
<evidence type="ECO:0000256" key="8">
    <source>
        <dbReference type="ARBA" id="ARBA00022679"/>
    </source>
</evidence>
<dbReference type="InterPro" id="IPR022284">
    <property type="entry name" value="GPAT/DHAPAT"/>
</dbReference>
<dbReference type="SUPFAM" id="SSF69593">
    <property type="entry name" value="Glycerol-3-phosphate (1)-acyltransferase"/>
    <property type="match status" value="1"/>
</dbReference>
<keyword evidence="10 14" id="KW-0594">Phospholipid biosynthesis</keyword>
<dbReference type="Pfam" id="PF01553">
    <property type="entry name" value="Acyltransferase"/>
    <property type="match status" value="1"/>
</dbReference>
<dbReference type="PIRSF" id="PIRSF000437">
    <property type="entry name" value="GPAT_DHAPAT"/>
    <property type="match status" value="1"/>
</dbReference>
<dbReference type="PIRSF" id="PIRSF500064">
    <property type="entry name" value="GPAT"/>
    <property type="match status" value="1"/>
</dbReference>
<comment type="similarity">
    <text evidence="4 14">Belongs to the GPAT/DAPAT family.</text>
</comment>
<comment type="caution">
    <text evidence="16">The sequence shown here is derived from an EMBL/GenBank/DDBJ whole genome shotgun (WGS) entry which is preliminary data.</text>
</comment>
<comment type="pathway">
    <text evidence="2 14">Phospholipid metabolism; CDP-diacylglycerol biosynthesis; CDP-diacylglycerol from sn-glycerol 3-phosphate: step 1/3.</text>
</comment>
<evidence type="ECO:0000313" key="17">
    <source>
        <dbReference type="Proteomes" id="UP000295719"/>
    </source>
</evidence>
<dbReference type="AlphaFoldDB" id="A0A4R3YLZ8"/>
<evidence type="ECO:0000313" key="16">
    <source>
        <dbReference type="EMBL" id="TCV92498.1"/>
    </source>
</evidence>
<name>A0A4R3YLZ8_9GAMM</name>
<evidence type="ECO:0000256" key="12">
    <source>
        <dbReference type="ARBA" id="ARBA00023315"/>
    </source>
</evidence>
<protein>
    <recommendedName>
        <fullName evidence="6 14">Glycerol-3-phosphate acyltransferase</fullName>
        <shortName evidence="14">GPAT</shortName>
        <ecNumber evidence="5 14">2.3.1.15</ecNumber>
    </recommendedName>
</protein>
<dbReference type="EC" id="2.3.1.15" evidence="5 14"/>
<dbReference type="GO" id="GO:0005886">
    <property type="term" value="C:plasma membrane"/>
    <property type="evidence" value="ECO:0007669"/>
    <property type="project" value="UniProtKB-SubCell"/>
</dbReference>
<comment type="subcellular location">
    <subcellularLocation>
        <location evidence="1 14">Cell membrane</location>
        <topology evidence="1 14">Peripheral membrane protein</topology>
        <orientation evidence="1 14">Cytoplasmic side</orientation>
    </subcellularLocation>
</comment>
<dbReference type="HAMAP" id="MF_00393">
    <property type="entry name" value="Glyc3P_acyltrans"/>
    <property type="match status" value="1"/>
</dbReference>
<dbReference type="OrthoDB" id="335193at2"/>
<dbReference type="Proteomes" id="UP000295719">
    <property type="component" value="Unassembled WGS sequence"/>
</dbReference>
<dbReference type="UniPathway" id="UPA00557">
    <property type="reaction ID" value="UER00612"/>
</dbReference>
<organism evidence="16 17">
    <name type="scientific">Biostraticola tofi</name>
    <dbReference type="NCBI Taxonomy" id="466109"/>
    <lineage>
        <taxon>Bacteria</taxon>
        <taxon>Pseudomonadati</taxon>
        <taxon>Pseudomonadota</taxon>
        <taxon>Gammaproteobacteria</taxon>
        <taxon>Enterobacterales</taxon>
        <taxon>Bruguierivoracaceae</taxon>
        <taxon>Biostraticola</taxon>
    </lineage>
</organism>
<dbReference type="GO" id="GO:0004366">
    <property type="term" value="F:glycerol-3-phosphate O-acyltransferase activity"/>
    <property type="evidence" value="ECO:0007669"/>
    <property type="project" value="UniProtKB-UniRule"/>
</dbReference>
<dbReference type="PANTHER" id="PTHR12563">
    <property type="entry name" value="GLYCEROL-3-PHOSPHATE ACYLTRANSFERASE"/>
    <property type="match status" value="1"/>
</dbReference>
<keyword evidence="11 14" id="KW-1208">Phospholipid metabolism</keyword>
<evidence type="ECO:0000256" key="11">
    <source>
        <dbReference type="ARBA" id="ARBA00023264"/>
    </source>
</evidence>
<dbReference type="InterPro" id="IPR002123">
    <property type="entry name" value="Plipid/glycerol_acylTrfase"/>
</dbReference>
<comment type="catalytic activity">
    <reaction evidence="13 14">
        <text>sn-glycerol 3-phosphate + an acyl-CoA = a 1-acyl-sn-glycero-3-phosphate + CoA</text>
        <dbReference type="Rhea" id="RHEA:15325"/>
        <dbReference type="ChEBI" id="CHEBI:57287"/>
        <dbReference type="ChEBI" id="CHEBI:57597"/>
        <dbReference type="ChEBI" id="CHEBI:57970"/>
        <dbReference type="ChEBI" id="CHEBI:58342"/>
        <dbReference type="EC" id="2.3.1.15"/>
    </reaction>
</comment>
<comment type="pathway">
    <text evidence="3">Lipid metabolism.</text>
</comment>
<evidence type="ECO:0000256" key="1">
    <source>
        <dbReference type="ARBA" id="ARBA00004413"/>
    </source>
</evidence>
<evidence type="ECO:0000256" key="5">
    <source>
        <dbReference type="ARBA" id="ARBA00013113"/>
    </source>
</evidence>
<keyword evidence="7 14" id="KW-1003">Cell membrane</keyword>
<accession>A0A4R3YLZ8</accession>
<feature type="domain" description="Phospholipid/glycerol acyltransferase" evidence="15">
    <location>
        <begin position="302"/>
        <end position="429"/>
    </location>
</feature>
<feature type="short sequence motif" description="HXXXXD motif" evidence="14">
    <location>
        <begin position="307"/>
        <end position="312"/>
    </location>
</feature>
<evidence type="ECO:0000256" key="14">
    <source>
        <dbReference type="HAMAP-Rule" id="MF_00393"/>
    </source>
</evidence>
<dbReference type="GO" id="GO:0016024">
    <property type="term" value="P:CDP-diacylglycerol biosynthetic process"/>
    <property type="evidence" value="ECO:0007669"/>
    <property type="project" value="UniProtKB-UniRule"/>
</dbReference>
<comment type="domain">
    <text evidence="14">The HXXXXD motif is essential for acyltransferase activity and may constitute the binding site for the phosphate moiety of the glycerol-3-phosphate.</text>
</comment>
<evidence type="ECO:0000256" key="13">
    <source>
        <dbReference type="ARBA" id="ARBA00048427"/>
    </source>
</evidence>
<dbReference type="RefSeq" id="WP_131867349.1">
    <property type="nucleotide sequence ID" value="NZ_SMCR01000012.1"/>
</dbReference>
<evidence type="ECO:0000256" key="6">
    <source>
        <dbReference type="ARBA" id="ARBA00013432"/>
    </source>
</evidence>
<keyword evidence="12 14" id="KW-0012">Acyltransferase</keyword>
<sequence length="819" mass="92799">MSGWRKIYYTLLELPLKLLVRSKVIPASPRDEAGLDPQRPIMYVLPYNSKADLLTLRAQCLRQQLPDPLTPLEIDGVVLPRYVYIHDGPRVFPYFTEKSESVKLFHAYLDLHRNNPDLDVLMVPVSVMFGRSPGRESQQNQPAPQLRLLNGFQKFIAVLWLGRDSFVRFSNPLSLRYMATVHGTDKTIAQKLARVARIHFARQRLVAVGPRLPVRQDLFNKLLASRAIEKAVEDEARSKKISIEQAQQNAIALMEEIAADFSYEAVRLSDRVLSWTWNRLYQGLHVRNAERVRQLAEEGHEIVYVPCHRSHMDYLLLSYVLYHQGLVPPHIAAGINLNFWPAGPIFRRLGAFFIRRTFKGNKLYSTIFREYLGELFTRGYSVEYFMEGGRSRTGRLLEPKTGTLTMTIQAMLRGGNRPITLVPIYVGYEHVMEVATYAKELRGATKEKEGFMQMVRGLRKLRNLGQGYVNFGDPLPLSTYLNQKVPHWRDSIDPIEAQRPAWLAPAVNDIAGKIMVRINNAAAVNAINLCSTVLLASRQRSLTREQLIQQLSCYLELMQNVPYAQDVTLPDATAEQLLEHALAMNKFSVEKDTIGDIIFLSREQAILMTYYRNNIQHLFILPSMVASIIAGHPGISRDDLLHRITLLYPLARAELFMQYEIPQLASMVDALIDELARQQLIIARGELIVLVPAHAHKLQLLAAGVRETLLRYAITFSLLRINPQINRGTLEKESRTMAQRLSVLHGINAPEFFDKAVFSTLVATLRDEGYISDTGDAIEEKVIEVYGVLAELITPDVLLTIENAGLGNTPTAVEPLPVV</sequence>
<dbReference type="EMBL" id="SMCR01000012">
    <property type="protein sequence ID" value="TCV92498.1"/>
    <property type="molecule type" value="Genomic_DNA"/>
</dbReference>
<evidence type="ECO:0000259" key="15">
    <source>
        <dbReference type="SMART" id="SM00563"/>
    </source>
</evidence>
<dbReference type="InterPro" id="IPR045520">
    <property type="entry name" value="GPAT/DHAPAT_C"/>
</dbReference>
<dbReference type="NCBIfam" id="TIGR03703">
    <property type="entry name" value="plsB"/>
    <property type="match status" value="1"/>
</dbReference>
<keyword evidence="14" id="KW-0444">Lipid biosynthesis</keyword>
<dbReference type="PANTHER" id="PTHR12563:SF17">
    <property type="entry name" value="DIHYDROXYACETONE PHOSPHATE ACYLTRANSFERASE"/>
    <property type="match status" value="1"/>
</dbReference>